<dbReference type="InterPro" id="IPR033985">
    <property type="entry name" value="SusD-like_N"/>
</dbReference>
<evidence type="ECO:0000256" key="5">
    <source>
        <dbReference type="ARBA" id="ARBA00023237"/>
    </source>
</evidence>
<keyword evidence="5" id="KW-0998">Cell outer membrane</keyword>
<protein>
    <submittedName>
        <fullName evidence="8">RagB/SusD family nutrient uptake outer membrane protein</fullName>
    </submittedName>
</protein>
<dbReference type="Pfam" id="PF14322">
    <property type="entry name" value="SusD-like_3"/>
    <property type="match status" value="1"/>
</dbReference>
<dbReference type="EMBL" id="WELI01000014">
    <property type="protein sequence ID" value="KAB7726703.1"/>
    <property type="molecule type" value="Genomic_DNA"/>
</dbReference>
<evidence type="ECO:0000256" key="1">
    <source>
        <dbReference type="ARBA" id="ARBA00004442"/>
    </source>
</evidence>
<dbReference type="RefSeq" id="WP_152126776.1">
    <property type="nucleotide sequence ID" value="NZ_WELI01000014.1"/>
</dbReference>
<evidence type="ECO:0000259" key="6">
    <source>
        <dbReference type="Pfam" id="PF07980"/>
    </source>
</evidence>
<evidence type="ECO:0000256" key="2">
    <source>
        <dbReference type="ARBA" id="ARBA00006275"/>
    </source>
</evidence>
<reference evidence="8 9" key="1">
    <citation type="submission" date="2019-10" db="EMBL/GenBank/DDBJ databases">
        <title>Rudanella paleaurantiibacter sp. nov., isolated from sludge.</title>
        <authorList>
            <person name="Xu S.Q."/>
        </authorList>
    </citation>
    <scope>NUCLEOTIDE SEQUENCE [LARGE SCALE GENOMIC DNA]</scope>
    <source>
        <strain evidence="8 9">HX-22-17</strain>
    </source>
</reference>
<dbReference type="Proteomes" id="UP000488299">
    <property type="component" value="Unassembled WGS sequence"/>
</dbReference>
<accession>A0A7J5TT45</accession>
<keyword evidence="3" id="KW-0732">Signal</keyword>
<dbReference type="Gene3D" id="1.25.40.390">
    <property type="match status" value="1"/>
</dbReference>
<feature type="domain" description="SusD-like N-terminal" evidence="7">
    <location>
        <begin position="118"/>
        <end position="238"/>
    </location>
</feature>
<keyword evidence="9" id="KW-1185">Reference proteome</keyword>
<feature type="domain" description="RagB/SusD" evidence="6">
    <location>
        <begin position="323"/>
        <end position="589"/>
    </location>
</feature>
<dbReference type="InterPro" id="IPR011990">
    <property type="entry name" value="TPR-like_helical_dom_sf"/>
</dbReference>
<evidence type="ECO:0000259" key="7">
    <source>
        <dbReference type="Pfam" id="PF14322"/>
    </source>
</evidence>
<dbReference type="AlphaFoldDB" id="A0A7J5TT45"/>
<comment type="subcellular location">
    <subcellularLocation>
        <location evidence="1">Cell outer membrane</location>
    </subcellularLocation>
</comment>
<dbReference type="InterPro" id="IPR012944">
    <property type="entry name" value="SusD_RagB_dom"/>
</dbReference>
<proteinExistence type="inferred from homology"/>
<organism evidence="8 9">
    <name type="scientific">Rudanella paleaurantiibacter</name>
    <dbReference type="NCBI Taxonomy" id="2614655"/>
    <lineage>
        <taxon>Bacteria</taxon>
        <taxon>Pseudomonadati</taxon>
        <taxon>Bacteroidota</taxon>
        <taxon>Cytophagia</taxon>
        <taxon>Cytophagales</taxon>
        <taxon>Cytophagaceae</taxon>
        <taxon>Rudanella</taxon>
    </lineage>
</organism>
<evidence type="ECO:0000256" key="4">
    <source>
        <dbReference type="ARBA" id="ARBA00023136"/>
    </source>
</evidence>
<evidence type="ECO:0000313" key="9">
    <source>
        <dbReference type="Proteomes" id="UP000488299"/>
    </source>
</evidence>
<sequence>MKKYIVLLTVGVLSVVAGCRKDPLDITPDGRLTLDGVFKDERLTEAYLNSAYEEIPLYFYRYQFFSFLAGTTDECQDSDDGNEGSNIAANWATGSLTPSYNPLEQGGQGAGVLTNAGVNHYGRFWAGIRKANLFLENVPTATISNPVNRSRFTAEAKLLRAFYYLELVKQFGPMPIVEKPFTISTDFTTLTRPTFQDNINFIVKNCDEALASPDLPLRITENAERGRFTKAIAHAIKSQALLYNASPLWNSSGDAAKWKAAADASKQALTALTAGGQYALAADYGNYFLNQTDISAAPADRETIFERPDNTDGTFTIINSFAAKTGVFKAGSCPTQELVDGYDMQATGEPAITGYSDEDHLKPIINATSGYSETDPYKGRDPRFYATVWHNGAAYGTINGVPYTMETFVGGSSGLKRVPPNRQNTQTGYYLRKFIDPKLASGTTANSRWKKYRLAEIYLNYAEAENEASGPTADVYSAINTIRTRAKMPNLPNGLTKEQMRERIRRERRVELAIEEHRFWDVRRWKILSQTDKLVTGMEITKKTDGTFSYARFVARRRSAWQDKFLIFPIPIGEVSTVPDFSKNQNPGW</sequence>
<dbReference type="SUPFAM" id="SSF48452">
    <property type="entry name" value="TPR-like"/>
    <property type="match status" value="1"/>
</dbReference>
<dbReference type="PROSITE" id="PS51257">
    <property type="entry name" value="PROKAR_LIPOPROTEIN"/>
    <property type="match status" value="1"/>
</dbReference>
<comment type="similarity">
    <text evidence="2">Belongs to the SusD family.</text>
</comment>
<gene>
    <name evidence="8" type="ORF">F5984_24060</name>
</gene>
<comment type="caution">
    <text evidence="8">The sequence shown here is derived from an EMBL/GenBank/DDBJ whole genome shotgun (WGS) entry which is preliminary data.</text>
</comment>
<evidence type="ECO:0000313" key="8">
    <source>
        <dbReference type="EMBL" id="KAB7726703.1"/>
    </source>
</evidence>
<dbReference type="Pfam" id="PF07980">
    <property type="entry name" value="SusD_RagB"/>
    <property type="match status" value="1"/>
</dbReference>
<dbReference type="GO" id="GO:0009279">
    <property type="term" value="C:cell outer membrane"/>
    <property type="evidence" value="ECO:0007669"/>
    <property type="project" value="UniProtKB-SubCell"/>
</dbReference>
<keyword evidence="4" id="KW-0472">Membrane</keyword>
<evidence type="ECO:0000256" key="3">
    <source>
        <dbReference type="ARBA" id="ARBA00022729"/>
    </source>
</evidence>
<name>A0A7J5TT45_9BACT</name>